<comment type="similarity">
    <text evidence="1">Belongs to the HSP15 family.</text>
</comment>
<dbReference type="GO" id="GO:0003727">
    <property type="term" value="F:single-stranded RNA binding"/>
    <property type="evidence" value="ECO:0007669"/>
    <property type="project" value="InterPro"/>
</dbReference>
<organism evidence="7 8">
    <name type="scientific">Synoicihabitans lomoniglobus</name>
    <dbReference type="NCBI Taxonomy" id="2909285"/>
    <lineage>
        <taxon>Bacteria</taxon>
        <taxon>Pseudomonadati</taxon>
        <taxon>Verrucomicrobiota</taxon>
        <taxon>Opitutia</taxon>
        <taxon>Opitutales</taxon>
        <taxon>Opitutaceae</taxon>
        <taxon>Synoicihabitans</taxon>
    </lineage>
</organism>
<gene>
    <name evidence="7" type="ORF">PXH66_15515</name>
</gene>
<evidence type="ECO:0000256" key="4">
    <source>
        <dbReference type="PROSITE-ProRule" id="PRU00182"/>
    </source>
</evidence>
<dbReference type="CDD" id="cd00165">
    <property type="entry name" value="S4"/>
    <property type="match status" value="1"/>
</dbReference>
<dbReference type="Pfam" id="PF01479">
    <property type="entry name" value="S4"/>
    <property type="match status" value="1"/>
</dbReference>
<evidence type="ECO:0000256" key="1">
    <source>
        <dbReference type="ARBA" id="ARBA00008396"/>
    </source>
</evidence>
<reference evidence="7" key="1">
    <citation type="submission" date="2023-03" db="EMBL/GenBank/DDBJ databases">
        <title>Lomoglobus Profundus gen. nov., sp. nov., a novel member of the phylum Verrucomicrobia, isolated from deep-marine sediment of South China Sea.</title>
        <authorList>
            <person name="Ahmad T."/>
            <person name="Ishaq S.E."/>
            <person name="Wang F."/>
        </authorList>
    </citation>
    <scope>NUCLEOTIDE SEQUENCE</scope>
    <source>
        <strain evidence="7">LMO-M01</strain>
    </source>
</reference>
<dbReference type="PROSITE" id="PS50889">
    <property type="entry name" value="S4"/>
    <property type="match status" value="1"/>
</dbReference>
<proteinExistence type="inferred from homology"/>
<evidence type="ECO:0000256" key="2">
    <source>
        <dbReference type="ARBA" id="ARBA00022884"/>
    </source>
</evidence>
<keyword evidence="2 4" id="KW-0694">RNA-binding</keyword>
<dbReference type="GO" id="GO:0034605">
    <property type="term" value="P:cellular response to heat"/>
    <property type="evidence" value="ECO:0007669"/>
    <property type="project" value="InterPro"/>
</dbReference>
<evidence type="ECO:0000256" key="5">
    <source>
        <dbReference type="SAM" id="MobiDB-lite"/>
    </source>
</evidence>
<dbReference type="PIRSF" id="PIRSF016821">
    <property type="entry name" value="HSP15"/>
    <property type="match status" value="1"/>
</dbReference>
<dbReference type="RefSeq" id="WP_330930446.1">
    <property type="nucleotide sequence ID" value="NZ_CP119075.1"/>
</dbReference>
<evidence type="ECO:0000313" key="7">
    <source>
        <dbReference type="EMBL" id="WED63744.1"/>
    </source>
</evidence>
<accession>A0AAE9ZV89</accession>
<dbReference type="GO" id="GO:0043023">
    <property type="term" value="F:ribosomal large subunit binding"/>
    <property type="evidence" value="ECO:0007669"/>
    <property type="project" value="InterPro"/>
</dbReference>
<dbReference type="GO" id="GO:0003677">
    <property type="term" value="F:DNA binding"/>
    <property type="evidence" value="ECO:0007669"/>
    <property type="project" value="UniProtKB-KW"/>
</dbReference>
<evidence type="ECO:0000259" key="6">
    <source>
        <dbReference type="SMART" id="SM00363"/>
    </source>
</evidence>
<dbReference type="Proteomes" id="UP001218638">
    <property type="component" value="Chromosome"/>
</dbReference>
<evidence type="ECO:0000313" key="8">
    <source>
        <dbReference type="Proteomes" id="UP001218638"/>
    </source>
</evidence>
<dbReference type="InterPro" id="IPR002942">
    <property type="entry name" value="S4_RNA-bd"/>
</dbReference>
<dbReference type="AlphaFoldDB" id="A0AAE9ZV89"/>
<dbReference type="SUPFAM" id="SSF55174">
    <property type="entry name" value="Alpha-L RNA-binding motif"/>
    <property type="match status" value="1"/>
</dbReference>
<feature type="domain" description="RNA-binding S4" evidence="6">
    <location>
        <begin position="8"/>
        <end position="74"/>
    </location>
</feature>
<keyword evidence="8" id="KW-1185">Reference proteome</keyword>
<feature type="region of interest" description="Disordered" evidence="5">
    <location>
        <begin position="105"/>
        <end position="129"/>
    </location>
</feature>
<name>A0AAE9ZV89_9BACT</name>
<dbReference type="InterPro" id="IPR036986">
    <property type="entry name" value="S4_RNA-bd_sf"/>
</dbReference>
<keyword evidence="3" id="KW-0238">DNA-binding</keyword>
<dbReference type="SMART" id="SM00363">
    <property type="entry name" value="S4"/>
    <property type="match status" value="1"/>
</dbReference>
<sequence>MPPSPVTCRLDRWLWTVRVFKTRTLATGACRDGRVRIDDSIVKPSREVRIGEVVTVRDGLIGRVYRVVGIPASRIGAKLVPDHCEDRTPTAEIERAKAARVQQVLARERGAGRPTKRDRRQLDDLLDQL</sequence>
<evidence type="ECO:0000256" key="3">
    <source>
        <dbReference type="ARBA" id="ARBA00023125"/>
    </source>
</evidence>
<protein>
    <submittedName>
        <fullName evidence="7">S4 domain-containing protein</fullName>
    </submittedName>
</protein>
<dbReference type="InterPro" id="IPR025708">
    <property type="entry name" value="HSP15"/>
</dbReference>
<dbReference type="EMBL" id="CP119075">
    <property type="protein sequence ID" value="WED63744.1"/>
    <property type="molecule type" value="Genomic_DNA"/>
</dbReference>
<dbReference type="Gene3D" id="3.10.290.10">
    <property type="entry name" value="RNA-binding S4 domain"/>
    <property type="match status" value="1"/>
</dbReference>
<dbReference type="KEGG" id="slom:PXH66_15515"/>